<evidence type="ECO:0000259" key="16">
    <source>
        <dbReference type="PROSITE" id="PS50979"/>
    </source>
</evidence>
<keyword evidence="6" id="KW-0436">Ligase</keyword>
<dbReference type="FunFam" id="2.40.50.100:FF:000003">
    <property type="entry name" value="Acetyl-CoA carboxylase biotin carboxyl carrier protein"/>
    <property type="match status" value="1"/>
</dbReference>
<dbReference type="InterPro" id="IPR050856">
    <property type="entry name" value="Biotin_carboxylase_complex"/>
</dbReference>
<dbReference type="PROSITE" id="PS50979">
    <property type="entry name" value="BC"/>
    <property type="match status" value="1"/>
</dbReference>
<name>A0A4R7JVE0_9GAMM</name>
<evidence type="ECO:0000256" key="10">
    <source>
        <dbReference type="ARBA" id="ARBA00023267"/>
    </source>
</evidence>
<dbReference type="InterPro" id="IPR011761">
    <property type="entry name" value="ATP-grasp"/>
</dbReference>
<keyword evidence="7 13" id="KW-0547">Nucleotide-binding</keyword>
<comment type="function">
    <text evidence="2">This protein is a component of the acetyl coenzyme A carboxylase complex; first, biotin carboxylase catalyzes the carboxylation of the carrier protein and then the transcarboxylase transfers the carboxyl group to form malonyl-CoA.</text>
</comment>
<evidence type="ECO:0000256" key="12">
    <source>
        <dbReference type="ARBA" id="ARBA00048600"/>
    </source>
</evidence>
<dbReference type="Gene3D" id="3.30.470.20">
    <property type="entry name" value="ATP-grasp fold, B domain"/>
    <property type="match status" value="1"/>
</dbReference>
<proteinExistence type="predicted"/>
<dbReference type="SUPFAM" id="SSF51230">
    <property type="entry name" value="Single hybrid motif"/>
    <property type="match status" value="1"/>
</dbReference>
<organism evidence="17 18">
    <name type="scientific">Halospina denitrificans</name>
    <dbReference type="NCBI Taxonomy" id="332522"/>
    <lineage>
        <taxon>Bacteria</taxon>
        <taxon>Pseudomonadati</taxon>
        <taxon>Pseudomonadota</taxon>
        <taxon>Gammaproteobacteria</taxon>
        <taxon>Halospina</taxon>
    </lineage>
</organism>
<protein>
    <recommendedName>
        <fullName evidence="5">Biotin carboxylase</fullName>
    </recommendedName>
    <alternativeName>
        <fullName evidence="11">Acetyl-coenzyme A carboxylase biotin carboxylase subunit A</fullName>
    </alternativeName>
</protein>
<dbReference type="Proteomes" id="UP000295830">
    <property type="component" value="Unassembled WGS sequence"/>
</dbReference>
<dbReference type="Pfam" id="PF02785">
    <property type="entry name" value="Biotin_carb_C"/>
    <property type="match status" value="1"/>
</dbReference>
<comment type="subunit">
    <text evidence="4">Acetyl-CoA carboxylase is a heterohexamer of biotin carboxyl carrier protein, biotin carboxylase and the two subunits of carboxyl transferase in a 2:2 complex.</text>
</comment>
<keyword evidence="18" id="KW-1185">Reference proteome</keyword>
<dbReference type="SMART" id="SM00878">
    <property type="entry name" value="Biotin_carb_C"/>
    <property type="match status" value="1"/>
</dbReference>
<dbReference type="SUPFAM" id="SSF56059">
    <property type="entry name" value="Glutathione synthetase ATP-binding domain-like"/>
    <property type="match status" value="1"/>
</dbReference>
<comment type="catalytic activity">
    <reaction evidence="12">
        <text>N(6)-biotinyl-L-lysyl-[protein] + hydrogencarbonate + ATP = N(6)-carboxybiotinyl-L-lysyl-[protein] + ADP + phosphate + H(+)</text>
        <dbReference type="Rhea" id="RHEA:13501"/>
        <dbReference type="Rhea" id="RHEA-COMP:10505"/>
        <dbReference type="Rhea" id="RHEA-COMP:10506"/>
        <dbReference type="ChEBI" id="CHEBI:15378"/>
        <dbReference type="ChEBI" id="CHEBI:17544"/>
        <dbReference type="ChEBI" id="CHEBI:30616"/>
        <dbReference type="ChEBI" id="CHEBI:43474"/>
        <dbReference type="ChEBI" id="CHEBI:83144"/>
        <dbReference type="ChEBI" id="CHEBI:83145"/>
        <dbReference type="ChEBI" id="CHEBI:456216"/>
        <dbReference type="EC" id="6.3.4.14"/>
    </reaction>
</comment>
<evidence type="ECO:0000256" key="6">
    <source>
        <dbReference type="ARBA" id="ARBA00022598"/>
    </source>
</evidence>
<evidence type="ECO:0000256" key="3">
    <source>
        <dbReference type="ARBA" id="ARBA00004956"/>
    </source>
</evidence>
<dbReference type="PROSITE" id="PS00188">
    <property type="entry name" value="BIOTIN"/>
    <property type="match status" value="1"/>
</dbReference>
<dbReference type="PANTHER" id="PTHR18866">
    <property type="entry name" value="CARBOXYLASE:PYRUVATE/ACETYL-COA/PROPIONYL-COA CARBOXYLASE"/>
    <property type="match status" value="1"/>
</dbReference>
<dbReference type="PROSITE" id="PS50968">
    <property type="entry name" value="BIOTINYL_LIPOYL"/>
    <property type="match status" value="1"/>
</dbReference>
<evidence type="ECO:0000256" key="7">
    <source>
        <dbReference type="ARBA" id="ARBA00022741"/>
    </source>
</evidence>
<dbReference type="GO" id="GO:0046872">
    <property type="term" value="F:metal ion binding"/>
    <property type="evidence" value="ECO:0007669"/>
    <property type="project" value="InterPro"/>
</dbReference>
<feature type="domain" description="ATP-grasp" evidence="15">
    <location>
        <begin position="121"/>
        <end position="318"/>
    </location>
</feature>
<dbReference type="AlphaFoldDB" id="A0A4R7JVE0"/>
<dbReference type="PANTHER" id="PTHR18866:SF33">
    <property type="entry name" value="METHYLCROTONOYL-COA CARBOXYLASE SUBUNIT ALPHA, MITOCHONDRIAL-RELATED"/>
    <property type="match status" value="1"/>
</dbReference>
<dbReference type="Gene3D" id="2.40.50.100">
    <property type="match status" value="1"/>
</dbReference>
<dbReference type="InterPro" id="IPR005479">
    <property type="entry name" value="CPAse_ATP-bd"/>
</dbReference>
<reference evidence="17 18" key="1">
    <citation type="submission" date="2019-03" db="EMBL/GenBank/DDBJ databases">
        <title>Genomic Encyclopedia of Type Strains, Phase IV (KMG-IV): sequencing the most valuable type-strain genomes for metagenomic binning, comparative biology and taxonomic classification.</title>
        <authorList>
            <person name="Goeker M."/>
        </authorList>
    </citation>
    <scope>NUCLEOTIDE SEQUENCE [LARGE SCALE GENOMIC DNA]</scope>
    <source>
        <strain evidence="17 18">DSM 15505</strain>
    </source>
</reference>
<evidence type="ECO:0000256" key="4">
    <source>
        <dbReference type="ARBA" id="ARBA00011750"/>
    </source>
</evidence>
<feature type="domain" description="Biotin carboxylation" evidence="16">
    <location>
        <begin position="2"/>
        <end position="448"/>
    </location>
</feature>
<sequence length="671" mass="72594">MTGHTLLVANRGEIASRIIGTGRAMGLTTVAVYSEADAEAPFTREADQAYPIGPAMAAESYLNQDRILEAAHKAGADLIHPGYGFLSENTSFSERCLNEGIRFVGPGAEAIAAMGDKTAAKTLMENAGVPLVPGYHGEDQSLERLKKEAESMGMPLLIKASAGGGGKGMRVVRDMDDLETALDGVKREAKAAFGDDRLLLERFVDEPRHVEVQVLFDHHGNGIHLFDRDCSIQRRHQKIIEEAPAPNVTEATREAMTAAALRCGEAIGYRSAGTVEFLLGPDGNFYFMEMNTRLQVEHPVTEAITGVDLVEWQIRVALGECLPWRQADITSEGHAVEARVYAEDPDHGFLPTSGRISYLNEPTDQAGIRIDSGIASGQTVSNHYDPMLAKVIAHGSTRNDALERLSGALTRYHLAGFACNVGYLSRIINHEAFRGSQLRTDFVKLHEGDLMTQSLTGSEQRVLGLVGWLWLQPATRSSGQDPWDTLTGWRLAGEGWQRAEVHSGERYILDYCLGSTRDGNGSVRVREGDGIIGVHWSGNATTRSLSIQGTTGKRRELELTAIGQPPAGVALFALGESWEVRVNHPEIDLAEADTGSLTAPMHGRVVALHCQAGDRVKAGQPLVVMEAMKMEHTVTAPAEGVVTELFCSQDENLKAGHTLLSFEADDTGGTA</sequence>
<evidence type="ECO:0000256" key="8">
    <source>
        <dbReference type="ARBA" id="ARBA00022840"/>
    </source>
</evidence>
<dbReference type="RefSeq" id="WP_133735754.1">
    <property type="nucleotide sequence ID" value="NZ_SOAX01000003.1"/>
</dbReference>
<evidence type="ECO:0000313" key="18">
    <source>
        <dbReference type="Proteomes" id="UP000295830"/>
    </source>
</evidence>
<evidence type="ECO:0000259" key="15">
    <source>
        <dbReference type="PROSITE" id="PS50975"/>
    </source>
</evidence>
<dbReference type="SUPFAM" id="SSF52440">
    <property type="entry name" value="PreATP-grasp domain"/>
    <property type="match status" value="1"/>
</dbReference>
<dbReference type="FunFam" id="3.40.50.20:FF:000010">
    <property type="entry name" value="Propionyl-CoA carboxylase subunit alpha"/>
    <property type="match status" value="1"/>
</dbReference>
<evidence type="ECO:0000256" key="2">
    <source>
        <dbReference type="ARBA" id="ARBA00003761"/>
    </source>
</evidence>
<dbReference type="EMBL" id="SOAX01000003">
    <property type="protein sequence ID" value="TDT41383.1"/>
    <property type="molecule type" value="Genomic_DNA"/>
</dbReference>
<evidence type="ECO:0000256" key="11">
    <source>
        <dbReference type="ARBA" id="ARBA00033786"/>
    </source>
</evidence>
<keyword evidence="9" id="KW-0809">Transit peptide</keyword>
<dbReference type="InterPro" id="IPR011764">
    <property type="entry name" value="Biotin_carboxylation_dom"/>
</dbReference>
<evidence type="ECO:0000256" key="1">
    <source>
        <dbReference type="ARBA" id="ARBA00001953"/>
    </source>
</evidence>
<comment type="pathway">
    <text evidence="3">Lipid metabolism; malonyl-CoA biosynthesis; malonyl-CoA from acetyl-CoA: step 1/1.</text>
</comment>
<keyword evidence="8 13" id="KW-0067">ATP-binding</keyword>
<keyword evidence="10" id="KW-0092">Biotin</keyword>
<accession>A0A4R7JVE0</accession>
<dbReference type="InterPro" id="IPR005481">
    <property type="entry name" value="BC-like_N"/>
</dbReference>
<dbReference type="CDD" id="cd06850">
    <property type="entry name" value="biotinyl_domain"/>
    <property type="match status" value="1"/>
</dbReference>
<dbReference type="Pfam" id="PF00364">
    <property type="entry name" value="Biotin_lipoyl"/>
    <property type="match status" value="1"/>
</dbReference>
<gene>
    <name evidence="17" type="ORF">DES49_1466</name>
</gene>
<evidence type="ECO:0000313" key="17">
    <source>
        <dbReference type="EMBL" id="TDT41383.1"/>
    </source>
</evidence>
<dbReference type="GO" id="GO:0004075">
    <property type="term" value="F:biotin carboxylase activity"/>
    <property type="evidence" value="ECO:0007669"/>
    <property type="project" value="UniProtKB-EC"/>
</dbReference>
<feature type="domain" description="Lipoyl-binding" evidence="14">
    <location>
        <begin position="584"/>
        <end position="663"/>
    </location>
</feature>
<dbReference type="PROSITE" id="PS50975">
    <property type="entry name" value="ATP_GRASP"/>
    <property type="match status" value="1"/>
</dbReference>
<dbReference type="OrthoDB" id="9763189at2"/>
<dbReference type="InterPro" id="IPR001882">
    <property type="entry name" value="Biotin_BS"/>
</dbReference>
<dbReference type="InterPro" id="IPR011054">
    <property type="entry name" value="Rudment_hybrid_motif"/>
</dbReference>
<dbReference type="InterPro" id="IPR005482">
    <property type="entry name" value="Biotin_COase_C"/>
</dbReference>
<dbReference type="Pfam" id="PF00289">
    <property type="entry name" value="Biotin_carb_N"/>
    <property type="match status" value="1"/>
</dbReference>
<dbReference type="GO" id="GO:0005524">
    <property type="term" value="F:ATP binding"/>
    <property type="evidence" value="ECO:0007669"/>
    <property type="project" value="UniProtKB-UniRule"/>
</dbReference>
<evidence type="ECO:0000256" key="5">
    <source>
        <dbReference type="ARBA" id="ARBA00017242"/>
    </source>
</evidence>
<dbReference type="SUPFAM" id="SSF51246">
    <property type="entry name" value="Rudiment single hybrid motif"/>
    <property type="match status" value="1"/>
</dbReference>
<evidence type="ECO:0000256" key="9">
    <source>
        <dbReference type="ARBA" id="ARBA00022946"/>
    </source>
</evidence>
<evidence type="ECO:0000256" key="13">
    <source>
        <dbReference type="PROSITE-ProRule" id="PRU00409"/>
    </source>
</evidence>
<evidence type="ECO:0000259" key="14">
    <source>
        <dbReference type="PROSITE" id="PS50968"/>
    </source>
</evidence>
<dbReference type="PROSITE" id="PS00867">
    <property type="entry name" value="CPSASE_2"/>
    <property type="match status" value="1"/>
</dbReference>
<dbReference type="InterPro" id="IPR016185">
    <property type="entry name" value="PreATP-grasp_dom_sf"/>
</dbReference>
<dbReference type="FunFam" id="3.30.1490.20:FF:000003">
    <property type="entry name" value="acetyl-CoA carboxylase isoform X1"/>
    <property type="match status" value="1"/>
</dbReference>
<dbReference type="InterPro" id="IPR011053">
    <property type="entry name" value="Single_hybrid_motif"/>
</dbReference>
<dbReference type="InterPro" id="IPR000089">
    <property type="entry name" value="Biotin_lipoyl"/>
</dbReference>
<dbReference type="Pfam" id="PF02786">
    <property type="entry name" value="CPSase_L_D2"/>
    <property type="match status" value="1"/>
</dbReference>
<comment type="caution">
    <text evidence="17">The sequence shown here is derived from an EMBL/GenBank/DDBJ whole genome shotgun (WGS) entry which is preliminary data.</text>
</comment>
<comment type="cofactor">
    <cofactor evidence="1">
        <name>biotin</name>
        <dbReference type="ChEBI" id="CHEBI:57586"/>
    </cofactor>
</comment>
<dbReference type="FunFam" id="3.30.470.20:FF:000028">
    <property type="entry name" value="Methylcrotonoyl-CoA carboxylase subunit alpha, mitochondrial"/>
    <property type="match status" value="1"/>
</dbReference>